<dbReference type="InterPro" id="IPR000160">
    <property type="entry name" value="GGDEF_dom"/>
</dbReference>
<dbReference type="Pfam" id="PF00990">
    <property type="entry name" value="GGDEF"/>
    <property type="match status" value="1"/>
</dbReference>
<organism evidence="5 6">
    <name type="scientific">Alishewanella tabrizica</name>
    <dbReference type="NCBI Taxonomy" id="671278"/>
    <lineage>
        <taxon>Bacteria</taxon>
        <taxon>Pseudomonadati</taxon>
        <taxon>Pseudomonadota</taxon>
        <taxon>Gammaproteobacteria</taxon>
        <taxon>Alteromonadales</taxon>
        <taxon>Alteromonadaceae</taxon>
        <taxon>Alishewanella</taxon>
    </lineage>
</organism>
<accession>A0ABQ2WI54</accession>
<keyword evidence="3" id="KW-1133">Transmembrane helix</keyword>
<feature type="transmembrane region" description="Helical" evidence="3">
    <location>
        <begin position="37"/>
        <end position="56"/>
    </location>
</feature>
<feature type="transmembrane region" description="Helical" evidence="3">
    <location>
        <begin position="92"/>
        <end position="112"/>
    </location>
</feature>
<dbReference type="CDD" id="cd01949">
    <property type="entry name" value="GGDEF"/>
    <property type="match status" value="1"/>
</dbReference>
<dbReference type="RefSeq" id="WP_189480376.1">
    <property type="nucleotide sequence ID" value="NZ_BMYR01000002.1"/>
</dbReference>
<dbReference type="PANTHER" id="PTHR45138:SF9">
    <property type="entry name" value="DIGUANYLATE CYCLASE DGCM-RELATED"/>
    <property type="match status" value="1"/>
</dbReference>
<dbReference type="InterPro" id="IPR029787">
    <property type="entry name" value="Nucleotide_cyclase"/>
</dbReference>
<reference evidence="6" key="1">
    <citation type="journal article" date="2019" name="Int. J. Syst. Evol. Microbiol.">
        <title>The Global Catalogue of Microorganisms (GCM) 10K type strain sequencing project: providing services to taxonomists for standard genome sequencing and annotation.</title>
        <authorList>
            <consortium name="The Broad Institute Genomics Platform"/>
            <consortium name="The Broad Institute Genome Sequencing Center for Infectious Disease"/>
            <person name="Wu L."/>
            <person name="Ma J."/>
        </authorList>
    </citation>
    <scope>NUCLEOTIDE SEQUENCE [LARGE SCALE GENOMIC DNA]</scope>
    <source>
        <strain evidence="6">KCTC 23723</strain>
    </source>
</reference>
<proteinExistence type="predicted"/>
<dbReference type="InterPro" id="IPR050469">
    <property type="entry name" value="Diguanylate_Cyclase"/>
</dbReference>
<dbReference type="EC" id="2.7.7.65" evidence="1"/>
<keyword evidence="6" id="KW-1185">Reference proteome</keyword>
<dbReference type="InterPro" id="IPR043128">
    <property type="entry name" value="Rev_trsase/Diguanyl_cyclase"/>
</dbReference>
<keyword evidence="3" id="KW-0812">Transmembrane</keyword>
<comment type="caution">
    <text evidence="5">The sequence shown here is derived from an EMBL/GenBank/DDBJ whole genome shotgun (WGS) entry which is preliminary data.</text>
</comment>
<dbReference type="Proteomes" id="UP000634667">
    <property type="component" value="Unassembled WGS sequence"/>
</dbReference>
<evidence type="ECO:0000256" key="1">
    <source>
        <dbReference type="ARBA" id="ARBA00012528"/>
    </source>
</evidence>
<feature type="transmembrane region" description="Helical" evidence="3">
    <location>
        <begin position="163"/>
        <end position="180"/>
    </location>
</feature>
<evidence type="ECO:0000259" key="4">
    <source>
        <dbReference type="PROSITE" id="PS50887"/>
    </source>
</evidence>
<dbReference type="SMART" id="SM00267">
    <property type="entry name" value="GGDEF"/>
    <property type="match status" value="1"/>
</dbReference>
<protein>
    <recommendedName>
        <fullName evidence="1">diguanylate cyclase</fullName>
        <ecNumber evidence="1">2.7.7.65</ecNumber>
    </recommendedName>
</protein>
<dbReference type="EMBL" id="BMYR01000002">
    <property type="protein sequence ID" value="GGW52766.1"/>
    <property type="molecule type" value="Genomic_DNA"/>
</dbReference>
<evidence type="ECO:0000256" key="3">
    <source>
        <dbReference type="SAM" id="Phobius"/>
    </source>
</evidence>
<evidence type="ECO:0000256" key="2">
    <source>
        <dbReference type="ARBA" id="ARBA00034247"/>
    </source>
</evidence>
<feature type="transmembrane region" description="Helical" evidence="3">
    <location>
        <begin position="62"/>
        <end position="80"/>
    </location>
</feature>
<feature type="domain" description="GGDEF" evidence="4">
    <location>
        <begin position="231"/>
        <end position="363"/>
    </location>
</feature>
<sequence length="364" mass="41360">MAFIKRFFPSLSYLDPASEQAFRHYIVESTRHTMQRLVWVCVALLLVFNFSDMLLGDNWFSLNNLTRLAIVVILLSYLPFTRHLNADSYLQGWLLVCAIVILLLTVTSYAAAQYFGQLGEGGTMIVAIALTAIPIFNVQQKILLWLLLYASLAFLKYCTQTDTGWTLFYLAITILLCFSWQRQLDILLRSQFKAVRLETEKAETDQLTGLLNRRSFEQRLQEKLKALTPDQQLSLGLLDIDFFKRYNDHYGHLDGDLVLVHISRLLSQDPALLVVRFGGEEFILVEQHPRGAVPTLLNLPQQLFEQAHPHITSPFGVVTASIGVVTLSYPATHASSGELMHLADTLLYRAKEQGRNQAQHQYLG</sequence>
<name>A0ABQ2WI54_9ALTE</name>
<evidence type="ECO:0000313" key="6">
    <source>
        <dbReference type="Proteomes" id="UP000634667"/>
    </source>
</evidence>
<dbReference type="Gene3D" id="3.30.70.270">
    <property type="match status" value="1"/>
</dbReference>
<dbReference type="PANTHER" id="PTHR45138">
    <property type="entry name" value="REGULATORY COMPONENTS OF SENSORY TRANSDUCTION SYSTEM"/>
    <property type="match status" value="1"/>
</dbReference>
<dbReference type="NCBIfam" id="TIGR00254">
    <property type="entry name" value="GGDEF"/>
    <property type="match status" value="1"/>
</dbReference>
<comment type="catalytic activity">
    <reaction evidence="2">
        <text>2 GTP = 3',3'-c-di-GMP + 2 diphosphate</text>
        <dbReference type="Rhea" id="RHEA:24898"/>
        <dbReference type="ChEBI" id="CHEBI:33019"/>
        <dbReference type="ChEBI" id="CHEBI:37565"/>
        <dbReference type="ChEBI" id="CHEBI:58805"/>
        <dbReference type="EC" id="2.7.7.65"/>
    </reaction>
</comment>
<gene>
    <name evidence="5" type="ORF">GCM10008111_06050</name>
</gene>
<keyword evidence="3" id="KW-0472">Membrane</keyword>
<dbReference type="SUPFAM" id="SSF55073">
    <property type="entry name" value="Nucleotide cyclase"/>
    <property type="match status" value="1"/>
</dbReference>
<dbReference type="PROSITE" id="PS50887">
    <property type="entry name" value="GGDEF"/>
    <property type="match status" value="1"/>
</dbReference>
<evidence type="ECO:0000313" key="5">
    <source>
        <dbReference type="EMBL" id="GGW52766.1"/>
    </source>
</evidence>